<feature type="compositionally biased region" description="Polar residues" evidence="1">
    <location>
        <begin position="44"/>
        <end position="54"/>
    </location>
</feature>
<feature type="compositionally biased region" description="Basic residues" evidence="1">
    <location>
        <begin position="33"/>
        <end position="43"/>
    </location>
</feature>
<protein>
    <submittedName>
        <fullName evidence="2">Uncharacterized protein</fullName>
    </submittedName>
</protein>
<reference evidence="2 3" key="1">
    <citation type="submission" date="2018-03" db="EMBL/GenBank/DDBJ databases">
        <title>Whole genome analyses suggest that Burkholderia sensu lato contains two further novel genera in the rhizoxinica-symbiotica group Mycetohabitans gen. nov., and Trinickia gen. nov.: implications for the evolution of diazotrophy and nodulation in the Burkholderiaceae.</title>
        <authorList>
            <person name="Estrada De Los Santos P."/>
            <person name="Palmer M."/>
            <person name="Chavez-Ramirez B."/>
            <person name="Steenkamp E.T."/>
            <person name="Hirsch A.M."/>
            <person name="Manyaka P."/>
            <person name="Maluk M."/>
            <person name="Lafos M."/>
            <person name="Crook M."/>
            <person name="Gross E."/>
            <person name="Simon M.F."/>
            <person name="Bueno Dos Reis Junior F."/>
            <person name="Poole P.S."/>
            <person name="Venter S.N."/>
            <person name="James E.K."/>
        </authorList>
    </citation>
    <scope>NUCLEOTIDE SEQUENCE [LARGE SCALE GENOMIC DNA]</scope>
    <source>
        <strain evidence="2 3">JPY-366</strain>
    </source>
</reference>
<dbReference type="Proteomes" id="UP000240638">
    <property type="component" value="Unassembled WGS sequence"/>
</dbReference>
<feature type="region of interest" description="Disordered" evidence="1">
    <location>
        <begin position="1"/>
        <end position="92"/>
    </location>
</feature>
<dbReference type="AlphaFoldDB" id="A0A2T3XV48"/>
<dbReference type="EMBL" id="PYUC01000005">
    <property type="protein sequence ID" value="PTB20384.1"/>
    <property type="molecule type" value="Genomic_DNA"/>
</dbReference>
<organism evidence="2 3">
    <name type="scientific">Trinickia symbiotica</name>
    <dbReference type="NCBI Taxonomy" id="863227"/>
    <lineage>
        <taxon>Bacteria</taxon>
        <taxon>Pseudomonadati</taxon>
        <taxon>Pseudomonadota</taxon>
        <taxon>Betaproteobacteria</taxon>
        <taxon>Burkholderiales</taxon>
        <taxon>Burkholderiaceae</taxon>
        <taxon>Trinickia</taxon>
    </lineage>
</organism>
<sequence length="92" mass="10848">MCTNGFTRGVKPRRNSPFPKEMQSMRYRDDQHARRRANRRAKRYSQSFAYNTRHSSSHDDARPTGAAREDLARRARRRRAGSLPPDRYPATR</sequence>
<feature type="compositionally biased region" description="Basic and acidic residues" evidence="1">
    <location>
        <begin position="56"/>
        <end position="73"/>
    </location>
</feature>
<name>A0A2T3XV48_9BURK</name>
<evidence type="ECO:0000313" key="3">
    <source>
        <dbReference type="Proteomes" id="UP000240638"/>
    </source>
</evidence>
<evidence type="ECO:0000313" key="2">
    <source>
        <dbReference type="EMBL" id="PTB20384.1"/>
    </source>
</evidence>
<proteinExistence type="predicted"/>
<gene>
    <name evidence="2" type="ORF">C9I57_10880</name>
</gene>
<comment type="caution">
    <text evidence="2">The sequence shown here is derived from an EMBL/GenBank/DDBJ whole genome shotgun (WGS) entry which is preliminary data.</text>
</comment>
<evidence type="ECO:0000256" key="1">
    <source>
        <dbReference type="SAM" id="MobiDB-lite"/>
    </source>
</evidence>
<accession>A0A2T3XV48</accession>